<dbReference type="RefSeq" id="WP_188599463.1">
    <property type="nucleotide sequence ID" value="NZ_BMJW01000003.1"/>
</dbReference>
<organism evidence="2 3">
    <name type="scientific">Polaribacter pacificus</name>
    <dbReference type="NCBI Taxonomy" id="1775173"/>
    <lineage>
        <taxon>Bacteria</taxon>
        <taxon>Pseudomonadati</taxon>
        <taxon>Bacteroidota</taxon>
        <taxon>Flavobacteriia</taxon>
        <taxon>Flavobacteriales</taxon>
        <taxon>Flavobacteriaceae</taxon>
    </lineage>
</organism>
<keyword evidence="1" id="KW-0812">Transmembrane</keyword>
<dbReference type="EMBL" id="BMJW01000003">
    <property type="protein sequence ID" value="GGH03193.1"/>
    <property type="molecule type" value="Genomic_DNA"/>
</dbReference>
<feature type="transmembrane region" description="Helical" evidence="1">
    <location>
        <begin position="21"/>
        <end position="39"/>
    </location>
</feature>
<reference evidence="2" key="1">
    <citation type="journal article" date="2014" name="Int. J. Syst. Evol. Microbiol.">
        <title>Complete genome sequence of Corynebacterium casei LMG S-19264T (=DSM 44701T), isolated from a smear-ripened cheese.</title>
        <authorList>
            <consortium name="US DOE Joint Genome Institute (JGI-PGF)"/>
            <person name="Walter F."/>
            <person name="Albersmeier A."/>
            <person name="Kalinowski J."/>
            <person name="Ruckert C."/>
        </authorList>
    </citation>
    <scope>NUCLEOTIDE SEQUENCE</scope>
    <source>
        <strain evidence="2">CGMCC 1.15763</strain>
    </source>
</reference>
<accession>A0A917MF96</accession>
<protein>
    <recommendedName>
        <fullName evidence="4">YbbR-like protein</fullName>
    </recommendedName>
</protein>
<evidence type="ECO:0008006" key="4">
    <source>
        <dbReference type="Google" id="ProtNLM"/>
    </source>
</evidence>
<keyword evidence="1" id="KW-0472">Membrane</keyword>
<keyword evidence="1" id="KW-1133">Transmembrane helix</keyword>
<dbReference type="PANTHER" id="PTHR37804:SF1">
    <property type="entry name" value="CDAA REGULATORY PROTEIN CDAR"/>
    <property type="match status" value="1"/>
</dbReference>
<dbReference type="AlphaFoldDB" id="A0A917MF96"/>
<dbReference type="InterPro" id="IPR053154">
    <property type="entry name" value="c-di-AMP_regulator"/>
</dbReference>
<name>A0A917MF96_9FLAO</name>
<dbReference type="PANTHER" id="PTHR37804">
    <property type="entry name" value="CDAA REGULATORY PROTEIN CDAR"/>
    <property type="match status" value="1"/>
</dbReference>
<evidence type="ECO:0000313" key="3">
    <source>
        <dbReference type="Proteomes" id="UP000633278"/>
    </source>
</evidence>
<evidence type="ECO:0000313" key="2">
    <source>
        <dbReference type="EMBL" id="GGH03193.1"/>
    </source>
</evidence>
<dbReference type="Proteomes" id="UP000633278">
    <property type="component" value="Unassembled WGS sequence"/>
</dbReference>
<evidence type="ECO:0000256" key="1">
    <source>
        <dbReference type="SAM" id="Phobius"/>
    </source>
</evidence>
<comment type="caution">
    <text evidence="2">The sequence shown here is derived from an EMBL/GenBank/DDBJ whole genome shotgun (WGS) entry which is preliminary data.</text>
</comment>
<dbReference type="Gene3D" id="2.170.120.40">
    <property type="entry name" value="YbbR-like domain"/>
    <property type="match status" value="1"/>
</dbReference>
<reference evidence="2" key="2">
    <citation type="submission" date="2020-09" db="EMBL/GenBank/DDBJ databases">
        <authorList>
            <person name="Sun Q."/>
            <person name="Zhou Y."/>
        </authorList>
    </citation>
    <scope>NUCLEOTIDE SEQUENCE</scope>
    <source>
        <strain evidence="2">CGMCC 1.15763</strain>
    </source>
</reference>
<gene>
    <name evidence="2" type="ORF">GCM10011416_22630</name>
</gene>
<keyword evidence="3" id="KW-1185">Reference proteome</keyword>
<sequence>MNPDSILMIAKKVSTQKIPKTFLVALGFALLFWTLIKLSKEYETVVSFPVSYVNIPQDKLIEEGPLQQIEISLKASGFKLFLLGFNTKTLELNLRNIKNKSGSNYYFLTSKEEPTIRKQLSDSYVIDYFLQDTIHLKISQLTSKKVAVIGDFDLKYKLGYQLINPLQIEPDSIVISGPSLQVDSVKSLKLEKLSLDDIANSIDKKIRVNTSAIPSSIKFSVKEVKVQGNVGQFTEGTMILPFEIINKPDALSVNTFPKTVEIKYLVEITRFKEVTKESFMVVCDYQHAIANGFRYMIPKVIVKPDFVSSLKVSPSQIDFLIQN</sequence>
<proteinExistence type="predicted"/>